<comment type="caution">
    <text evidence="2">The sequence shown here is derived from an EMBL/GenBank/DDBJ whole genome shotgun (WGS) entry which is preliminary data.</text>
</comment>
<feature type="transmembrane region" description="Helical" evidence="1">
    <location>
        <begin position="12"/>
        <end position="29"/>
    </location>
</feature>
<accession>A0A8J6BII2</accession>
<dbReference type="Proteomes" id="UP000770717">
    <property type="component" value="Unassembled WGS sequence"/>
</dbReference>
<protein>
    <submittedName>
        <fullName evidence="2">Uncharacterized protein</fullName>
    </submittedName>
</protein>
<keyword evidence="1" id="KW-0812">Transmembrane</keyword>
<proteinExistence type="predicted"/>
<reference evidence="2" key="1">
    <citation type="thesis" date="2020" institute="ProQuest LLC" country="789 East Eisenhower Parkway, Ann Arbor, MI, USA">
        <title>Comparative Genomics and Chromosome Evolution.</title>
        <authorList>
            <person name="Mudd A.B."/>
        </authorList>
    </citation>
    <scope>NUCLEOTIDE SEQUENCE</scope>
    <source>
        <strain evidence="2">HN-11 Male</strain>
        <tissue evidence="2">Kidney and liver</tissue>
    </source>
</reference>
<dbReference type="AlphaFoldDB" id="A0A8J6BII2"/>
<sequence length="97" mass="10633">MFYLSSTTPLYIVYNWTTPLVYLVLVYYVSTGSMGWPGSPKGNAQSCQKCHTTLVPLSTSRWLPAPALLQPGSSLTLIPTDASLYHLLSPSLVISRL</sequence>
<keyword evidence="1" id="KW-0472">Membrane</keyword>
<evidence type="ECO:0000256" key="1">
    <source>
        <dbReference type="SAM" id="Phobius"/>
    </source>
</evidence>
<name>A0A8J6BII2_ELECQ</name>
<organism evidence="2 3">
    <name type="scientific">Eleutherodactylus coqui</name>
    <name type="common">Puerto Rican coqui</name>
    <dbReference type="NCBI Taxonomy" id="57060"/>
    <lineage>
        <taxon>Eukaryota</taxon>
        <taxon>Metazoa</taxon>
        <taxon>Chordata</taxon>
        <taxon>Craniata</taxon>
        <taxon>Vertebrata</taxon>
        <taxon>Euteleostomi</taxon>
        <taxon>Amphibia</taxon>
        <taxon>Batrachia</taxon>
        <taxon>Anura</taxon>
        <taxon>Neobatrachia</taxon>
        <taxon>Hyloidea</taxon>
        <taxon>Eleutherodactylidae</taxon>
        <taxon>Eleutherodactylinae</taxon>
        <taxon>Eleutherodactylus</taxon>
        <taxon>Eleutherodactylus</taxon>
    </lineage>
</organism>
<evidence type="ECO:0000313" key="2">
    <source>
        <dbReference type="EMBL" id="KAG9465694.1"/>
    </source>
</evidence>
<keyword evidence="3" id="KW-1185">Reference proteome</keyword>
<gene>
    <name evidence="2" type="ORF">GDO78_017882</name>
</gene>
<evidence type="ECO:0000313" key="3">
    <source>
        <dbReference type="Proteomes" id="UP000770717"/>
    </source>
</evidence>
<keyword evidence="1" id="KW-1133">Transmembrane helix</keyword>
<dbReference type="EMBL" id="WNTK01002790">
    <property type="protein sequence ID" value="KAG9465694.1"/>
    <property type="molecule type" value="Genomic_DNA"/>
</dbReference>